<organism evidence="2 3">
    <name type="scientific">Iodobacter ciconiae</name>
    <dbReference type="NCBI Taxonomy" id="2496266"/>
    <lineage>
        <taxon>Bacteria</taxon>
        <taxon>Pseudomonadati</taxon>
        <taxon>Pseudomonadota</taxon>
        <taxon>Betaproteobacteria</taxon>
        <taxon>Neisseriales</taxon>
        <taxon>Chitinibacteraceae</taxon>
        <taxon>Iodobacter</taxon>
    </lineage>
</organism>
<dbReference type="AlphaFoldDB" id="A0A3S8ZQB9"/>
<gene>
    <name evidence="2" type="ORF">EJO50_03675</name>
</gene>
<feature type="domain" description="DUF4123" evidence="1">
    <location>
        <begin position="28"/>
        <end position="149"/>
    </location>
</feature>
<dbReference type="InterPro" id="IPR025391">
    <property type="entry name" value="DUF4123"/>
</dbReference>
<dbReference type="KEGG" id="iod:EJO50_03675"/>
<evidence type="ECO:0000259" key="1">
    <source>
        <dbReference type="Pfam" id="PF13503"/>
    </source>
</evidence>
<name>A0A3S8ZQB9_9NEIS</name>
<reference evidence="2 3" key="1">
    <citation type="submission" date="2018-12" db="EMBL/GenBank/DDBJ databases">
        <title>Complete genome sequence of Iodobacter sp. H11R3.</title>
        <authorList>
            <person name="Bae J.-W."/>
        </authorList>
    </citation>
    <scope>NUCLEOTIDE SEQUENCE [LARGE SCALE GENOMIC DNA]</scope>
    <source>
        <strain evidence="2 3">H11R3</strain>
    </source>
</reference>
<dbReference type="Proteomes" id="UP000282438">
    <property type="component" value="Chromosome"/>
</dbReference>
<dbReference type="EMBL" id="CP034433">
    <property type="protein sequence ID" value="AZN35664.1"/>
    <property type="molecule type" value="Genomic_DNA"/>
</dbReference>
<sequence length="257" mass="29413">MIINPYPQGCAQVLLAQLAPYLSASTKVYAVLDHSFDPHLLKRMRNRIEWVSLYQDRGADIDISLLLCVLNSENEAEFIKQIELLLKITNGQPMLSFYLSALDREVIFSHFDHYFEVSILPEKLSYILRYADTRILPNLFTQFSPEQSAAFLSPFSYLVYFDREAQIIWLEGGRQAQITNQALVLTEVQFIKMMDKTLADQILQNIQLLELQSLLPTEPSKAYAQITELCDIALAKGSRDDSDILSFCVEHLRIEAA</sequence>
<evidence type="ECO:0000313" key="3">
    <source>
        <dbReference type="Proteomes" id="UP000282438"/>
    </source>
</evidence>
<accession>A0A3S8ZQB9</accession>
<keyword evidence="3" id="KW-1185">Reference proteome</keyword>
<dbReference type="Pfam" id="PF13503">
    <property type="entry name" value="DUF4123"/>
    <property type="match status" value="1"/>
</dbReference>
<protein>
    <submittedName>
        <fullName evidence="2">DUF4123 domain-containing protein</fullName>
    </submittedName>
</protein>
<evidence type="ECO:0000313" key="2">
    <source>
        <dbReference type="EMBL" id="AZN35664.1"/>
    </source>
</evidence>
<proteinExistence type="predicted"/>
<dbReference type="RefSeq" id="WP_125971683.1">
    <property type="nucleotide sequence ID" value="NZ_CP034433.1"/>
</dbReference>
<dbReference type="OrthoDB" id="6008330at2"/>